<proteinExistence type="predicted"/>
<feature type="signal peptide" evidence="1">
    <location>
        <begin position="1"/>
        <end position="21"/>
    </location>
</feature>
<dbReference type="EMBL" id="PQWB01000118">
    <property type="protein sequence ID" value="POZ60539.1"/>
    <property type="molecule type" value="Genomic_DNA"/>
</dbReference>
<gene>
    <name evidence="2" type="ORF">C2I19_18400</name>
</gene>
<dbReference type="Proteomes" id="UP000237082">
    <property type="component" value="Unassembled WGS sequence"/>
</dbReference>
<evidence type="ECO:0000313" key="3">
    <source>
        <dbReference type="Proteomes" id="UP000237082"/>
    </source>
</evidence>
<feature type="chain" id="PRO_5015423955" evidence="1">
    <location>
        <begin position="22"/>
        <end position="139"/>
    </location>
</feature>
<organism evidence="2 3">
    <name type="scientific">Chromobacterium alticapitis</name>
    <dbReference type="NCBI Taxonomy" id="2073169"/>
    <lineage>
        <taxon>Bacteria</taxon>
        <taxon>Pseudomonadati</taxon>
        <taxon>Pseudomonadota</taxon>
        <taxon>Betaproteobacteria</taxon>
        <taxon>Neisseriales</taxon>
        <taxon>Chromobacteriaceae</taxon>
        <taxon>Chromobacterium</taxon>
    </lineage>
</organism>
<accession>A0A2S5DBU1</accession>
<dbReference type="RefSeq" id="WP_103904086.1">
    <property type="nucleotide sequence ID" value="NZ_PQWB01000118.1"/>
</dbReference>
<protein>
    <submittedName>
        <fullName evidence="2">Uncharacterized protein</fullName>
    </submittedName>
</protein>
<reference evidence="3" key="1">
    <citation type="submission" date="2018-02" db="EMBL/GenBank/DDBJ databases">
        <authorList>
            <person name="O'Hara-Hanley K."/>
            <person name="Soby S."/>
        </authorList>
    </citation>
    <scope>NUCLEOTIDE SEQUENCE [LARGE SCALE GENOMIC DNA]</scope>
    <source>
        <strain evidence="3">MWU14-2602</strain>
    </source>
</reference>
<keyword evidence="1" id="KW-0732">Signal</keyword>
<comment type="caution">
    <text evidence="2">The sequence shown here is derived from an EMBL/GenBank/DDBJ whole genome shotgun (WGS) entry which is preliminary data.</text>
</comment>
<sequence>MRATQAAWLACWLALAQPAWAAPDAELAAARAEYWLHPYQPQAINRLALLLAVRGDVSSAELLLERALRIAPGRGDVRANLARLRAGERRVASAPLPAPAPVAAPVPARSPVASAPVAAVQAGPLPGPWPLPAEPPAAW</sequence>
<dbReference type="SUPFAM" id="SSF48452">
    <property type="entry name" value="TPR-like"/>
    <property type="match status" value="1"/>
</dbReference>
<name>A0A2S5DBU1_9NEIS</name>
<evidence type="ECO:0000313" key="2">
    <source>
        <dbReference type="EMBL" id="POZ60539.1"/>
    </source>
</evidence>
<dbReference type="Gene3D" id="1.25.40.10">
    <property type="entry name" value="Tetratricopeptide repeat domain"/>
    <property type="match status" value="1"/>
</dbReference>
<dbReference type="InterPro" id="IPR011990">
    <property type="entry name" value="TPR-like_helical_dom_sf"/>
</dbReference>
<evidence type="ECO:0000256" key="1">
    <source>
        <dbReference type="SAM" id="SignalP"/>
    </source>
</evidence>
<dbReference type="AlphaFoldDB" id="A0A2S5DBU1"/>
<keyword evidence="3" id="KW-1185">Reference proteome</keyword>